<reference evidence="1 2" key="1">
    <citation type="journal article" date="2018" name="Nat. Biotechnol.">
        <title>A standardized bacterial taxonomy based on genome phylogeny substantially revises the tree of life.</title>
        <authorList>
            <person name="Parks D.H."/>
            <person name="Chuvochina M."/>
            <person name="Waite D.W."/>
            <person name="Rinke C."/>
            <person name="Skarshewski A."/>
            <person name="Chaumeil P.A."/>
            <person name="Hugenholtz P."/>
        </authorList>
    </citation>
    <scope>NUCLEOTIDE SEQUENCE [LARGE SCALE GENOMIC DNA]</scope>
    <source>
        <strain evidence="1">UBA11247</strain>
    </source>
</reference>
<proteinExistence type="predicted"/>
<comment type="caution">
    <text evidence="1">The sequence shown here is derived from an EMBL/GenBank/DDBJ whole genome shotgun (WGS) entry which is preliminary data.</text>
</comment>
<dbReference type="Pfam" id="PF04199">
    <property type="entry name" value="Cyclase"/>
    <property type="match status" value="1"/>
</dbReference>
<sequence length="212" mass="21962">MTGTVFHDLTYPLSAGMPVYPGDPQVEVDEVLTIPADGCSVRSVHLGTHSGTHLDAPAHVIPDGRTVDRVLPGELTGPAAVLQLPDLVPGQRIDAAMLAAAWGETGGYPPVVLVATGWDRYWGTDDYQRHPVLTTDAASALVAVGVHVIGVDTASPDGADDLAVHRIILGADHLIIENLRGLTELPAVAEFTALPLPVAGADGAPVRAVAMS</sequence>
<dbReference type="GO" id="GO:0019441">
    <property type="term" value="P:L-tryptophan catabolic process to kynurenine"/>
    <property type="evidence" value="ECO:0007669"/>
    <property type="project" value="InterPro"/>
</dbReference>
<accession>A0A3D4SYR4</accession>
<dbReference type="RefSeq" id="WP_010121125.1">
    <property type="nucleotide sequence ID" value="NZ_DAITTW010000038.1"/>
</dbReference>
<protein>
    <submittedName>
        <fullName evidence="1">Cyclase family protein</fullName>
    </submittedName>
</protein>
<evidence type="ECO:0000313" key="2">
    <source>
        <dbReference type="Proteomes" id="UP000261739"/>
    </source>
</evidence>
<dbReference type="AlphaFoldDB" id="A0A3D4SYR4"/>
<dbReference type="InterPro" id="IPR007325">
    <property type="entry name" value="KFase/CYL"/>
</dbReference>
<dbReference type="Proteomes" id="UP000261739">
    <property type="component" value="Unassembled WGS sequence"/>
</dbReference>
<dbReference type="STRING" id="863239.GCA_000213935_01073"/>
<evidence type="ECO:0000313" key="1">
    <source>
        <dbReference type="EMBL" id="HCT14402.1"/>
    </source>
</evidence>
<organism evidence="1 2">
    <name type="scientific">Corynebacterium nuruki</name>
    <dbReference type="NCBI Taxonomy" id="1032851"/>
    <lineage>
        <taxon>Bacteria</taxon>
        <taxon>Bacillati</taxon>
        <taxon>Actinomycetota</taxon>
        <taxon>Actinomycetes</taxon>
        <taxon>Mycobacteriales</taxon>
        <taxon>Corynebacteriaceae</taxon>
        <taxon>Corynebacterium</taxon>
    </lineage>
</organism>
<dbReference type="GO" id="GO:0004061">
    <property type="term" value="F:arylformamidase activity"/>
    <property type="evidence" value="ECO:0007669"/>
    <property type="project" value="InterPro"/>
</dbReference>
<dbReference type="InterPro" id="IPR037175">
    <property type="entry name" value="KFase_sf"/>
</dbReference>
<name>A0A3D4SYR4_9CORY</name>
<gene>
    <name evidence="1" type="ORF">DIW82_06320</name>
</gene>
<dbReference type="Gene3D" id="3.50.30.50">
    <property type="entry name" value="Putative cyclase"/>
    <property type="match status" value="1"/>
</dbReference>
<dbReference type="EMBL" id="DQID01000167">
    <property type="protein sequence ID" value="HCT14402.1"/>
    <property type="molecule type" value="Genomic_DNA"/>
</dbReference>
<dbReference type="PANTHER" id="PTHR31118">
    <property type="entry name" value="CYCLASE-LIKE PROTEIN 2"/>
    <property type="match status" value="1"/>
</dbReference>
<dbReference type="PANTHER" id="PTHR31118:SF12">
    <property type="entry name" value="CYCLASE-LIKE PROTEIN 2"/>
    <property type="match status" value="1"/>
</dbReference>
<dbReference type="SUPFAM" id="SSF102198">
    <property type="entry name" value="Putative cyclase"/>
    <property type="match status" value="1"/>
</dbReference>